<keyword evidence="3" id="KW-1185">Reference proteome</keyword>
<dbReference type="Gene3D" id="3.30.2310.20">
    <property type="entry name" value="RelE-like"/>
    <property type="match status" value="1"/>
</dbReference>
<dbReference type="Proteomes" id="UP000664795">
    <property type="component" value="Unassembled WGS sequence"/>
</dbReference>
<comment type="caution">
    <text evidence="2">The sequence shown here is derived from an EMBL/GenBank/DDBJ whole genome shotgun (WGS) entry which is preliminary data.</text>
</comment>
<proteinExistence type="predicted"/>
<accession>A0A939G4X7</accession>
<evidence type="ECO:0000256" key="1">
    <source>
        <dbReference type="ARBA" id="ARBA00022649"/>
    </source>
</evidence>
<dbReference type="AlphaFoldDB" id="A0A939G4X7"/>
<dbReference type="Pfam" id="PF05016">
    <property type="entry name" value="ParE_toxin"/>
    <property type="match status" value="1"/>
</dbReference>
<sequence>MTIYFSAEAEEQLEAIVSYLGENWSQRVKTDFLAKLSDTLERISQMPDLYRHSEKRPGLRECVLTKHTTLYYRLLSNEIEVVALLPTRRGSV</sequence>
<dbReference type="InterPro" id="IPR007712">
    <property type="entry name" value="RelE/ParE_toxin"/>
</dbReference>
<protein>
    <submittedName>
        <fullName evidence="2">Type II toxin-antitoxin system RelE/ParE family toxin</fullName>
    </submittedName>
</protein>
<organism evidence="2 3">
    <name type="scientific">Fibrella aquatilis</name>
    <dbReference type="NCBI Taxonomy" id="2817059"/>
    <lineage>
        <taxon>Bacteria</taxon>
        <taxon>Pseudomonadati</taxon>
        <taxon>Bacteroidota</taxon>
        <taxon>Cytophagia</taxon>
        <taxon>Cytophagales</taxon>
        <taxon>Spirosomataceae</taxon>
        <taxon>Fibrella</taxon>
    </lineage>
</organism>
<name>A0A939G4X7_9BACT</name>
<dbReference type="RefSeq" id="WP_207334454.1">
    <property type="nucleotide sequence ID" value="NZ_JAFMYU010000003.1"/>
</dbReference>
<evidence type="ECO:0000313" key="3">
    <source>
        <dbReference type="Proteomes" id="UP000664795"/>
    </source>
</evidence>
<dbReference type="InterPro" id="IPR035093">
    <property type="entry name" value="RelE/ParE_toxin_dom_sf"/>
</dbReference>
<reference evidence="2 3" key="1">
    <citation type="submission" date="2021-03" db="EMBL/GenBank/DDBJ databases">
        <title>Fibrella sp. HMF5036 genome sequencing and assembly.</title>
        <authorList>
            <person name="Kang H."/>
            <person name="Kim H."/>
            <person name="Bae S."/>
            <person name="Joh K."/>
        </authorList>
    </citation>
    <scope>NUCLEOTIDE SEQUENCE [LARGE SCALE GENOMIC DNA]</scope>
    <source>
        <strain evidence="2 3">HMF5036</strain>
    </source>
</reference>
<evidence type="ECO:0000313" key="2">
    <source>
        <dbReference type="EMBL" id="MBO0930495.1"/>
    </source>
</evidence>
<dbReference type="EMBL" id="JAFMYU010000003">
    <property type="protein sequence ID" value="MBO0930495.1"/>
    <property type="molecule type" value="Genomic_DNA"/>
</dbReference>
<keyword evidence="1" id="KW-1277">Toxin-antitoxin system</keyword>
<gene>
    <name evidence="2" type="ORF">J2I48_05790</name>
</gene>